<comment type="caution">
    <text evidence="2">The sequence shown here is derived from an EMBL/GenBank/DDBJ whole genome shotgun (WGS) entry which is preliminary data.</text>
</comment>
<evidence type="ECO:0000313" key="3">
    <source>
        <dbReference type="Proteomes" id="UP000249762"/>
    </source>
</evidence>
<keyword evidence="1" id="KW-0812">Transmembrane</keyword>
<keyword evidence="1" id="KW-0472">Membrane</keyword>
<organism evidence="2 3">
    <name type="scientific">Mycoplasma wenyonii</name>
    <dbReference type="NCBI Taxonomy" id="65123"/>
    <lineage>
        <taxon>Bacteria</taxon>
        <taxon>Bacillati</taxon>
        <taxon>Mycoplasmatota</taxon>
        <taxon>Mollicutes</taxon>
        <taxon>Mycoplasmataceae</taxon>
        <taxon>Mycoplasma</taxon>
    </lineage>
</organism>
<name>A0A328PV54_9MOLU</name>
<evidence type="ECO:0000313" key="2">
    <source>
        <dbReference type="EMBL" id="RAO95311.1"/>
    </source>
</evidence>
<feature type="transmembrane region" description="Helical" evidence="1">
    <location>
        <begin position="6"/>
        <end position="24"/>
    </location>
</feature>
<dbReference type="Proteomes" id="UP000249762">
    <property type="component" value="Unassembled WGS sequence"/>
</dbReference>
<sequence length="140" mass="16182">MFLKEIFSVIAFSFVTLVFSGFAIKVDKFDYAHLTNDKLIIPIENWKKRKLKDNDIFKYFEDGKAKSASIKKHLDFKDPKGIEYTTIWLNLGNNQESVVGGGGEIATIFSHSKPDQPKEHSPKMIKYFVETKSFWANFFC</sequence>
<proteinExistence type="predicted"/>
<accession>A0A328PV54</accession>
<dbReference type="OrthoDB" id="398938at2"/>
<dbReference type="AlphaFoldDB" id="A0A328PV54"/>
<protein>
    <submittedName>
        <fullName evidence="2">Uncharacterized protein</fullName>
    </submittedName>
</protein>
<keyword evidence="1" id="KW-1133">Transmembrane helix</keyword>
<reference evidence="3" key="1">
    <citation type="submission" date="2018-06" db="EMBL/GenBank/DDBJ databases">
        <authorList>
            <person name="Martinez Ocampo F."/>
            <person name="Quiroz Castaneda R.E."/>
            <person name="Rojas Lopez X."/>
        </authorList>
    </citation>
    <scope>NUCLEOTIDE SEQUENCE [LARGE SCALE GENOMIC DNA]</scope>
    <source>
        <strain evidence="3">INIFAP02</strain>
    </source>
</reference>
<gene>
    <name evidence="2" type="ORF">DNK47_00425</name>
</gene>
<dbReference type="RefSeq" id="WP_112664976.1">
    <property type="nucleotide sequence ID" value="NZ_QKVO01000001.1"/>
</dbReference>
<dbReference type="EMBL" id="QKVO01000001">
    <property type="protein sequence ID" value="RAO95311.1"/>
    <property type="molecule type" value="Genomic_DNA"/>
</dbReference>
<keyword evidence="3" id="KW-1185">Reference proteome</keyword>
<evidence type="ECO:0000256" key="1">
    <source>
        <dbReference type="SAM" id="Phobius"/>
    </source>
</evidence>